<evidence type="ECO:0000313" key="8">
    <source>
        <dbReference type="EMBL" id="KLU63825.1"/>
    </source>
</evidence>
<keyword evidence="3 5" id="KW-0238">DNA-binding</keyword>
<dbReference type="PROSITE" id="PS51900">
    <property type="entry name" value="CB"/>
    <property type="match status" value="1"/>
</dbReference>
<name>A0A0J1FK39_9FIRM</name>
<dbReference type="SUPFAM" id="SSF56349">
    <property type="entry name" value="DNA breaking-rejoining enzymes"/>
    <property type="match status" value="1"/>
</dbReference>
<reference evidence="8 9" key="1">
    <citation type="submission" date="2015-06" db="EMBL/GenBank/DDBJ databases">
        <title>Draft genome of the moderately acidophilic sulfate reducer Candidatus Desulfosporosinus acididurans strain M1.</title>
        <authorList>
            <person name="Poehlein A."/>
            <person name="Petzsch P."/>
            <person name="Johnson B.D."/>
            <person name="Schloemann M."/>
            <person name="Daniel R."/>
            <person name="Muehling M."/>
        </authorList>
    </citation>
    <scope>NUCLEOTIDE SEQUENCE [LARGE SCALE GENOMIC DNA]</scope>
    <source>
        <strain evidence="8 9">M1</strain>
    </source>
</reference>
<dbReference type="InterPro" id="IPR011010">
    <property type="entry name" value="DNA_brk_join_enz"/>
</dbReference>
<dbReference type="RefSeq" id="WP_047812003.1">
    <property type="nucleotide sequence ID" value="NZ_LDZY01000023.1"/>
</dbReference>
<dbReference type="PANTHER" id="PTHR30629">
    <property type="entry name" value="PROPHAGE INTEGRASE"/>
    <property type="match status" value="1"/>
</dbReference>
<organism evidence="8 9">
    <name type="scientific">Desulfosporosinus acididurans</name>
    <dbReference type="NCBI Taxonomy" id="476652"/>
    <lineage>
        <taxon>Bacteria</taxon>
        <taxon>Bacillati</taxon>
        <taxon>Bacillota</taxon>
        <taxon>Clostridia</taxon>
        <taxon>Eubacteriales</taxon>
        <taxon>Desulfitobacteriaceae</taxon>
        <taxon>Desulfosporosinus</taxon>
    </lineage>
</organism>
<feature type="domain" description="Core-binding (CB)" evidence="7">
    <location>
        <begin position="63"/>
        <end position="144"/>
    </location>
</feature>
<dbReference type="CDD" id="cd01189">
    <property type="entry name" value="INT_ICEBs1_C_like"/>
    <property type="match status" value="1"/>
</dbReference>
<dbReference type="PATRIC" id="fig|476652.3.peg.4487"/>
<dbReference type="GO" id="GO:0003677">
    <property type="term" value="F:DNA binding"/>
    <property type="evidence" value="ECO:0007669"/>
    <property type="project" value="UniProtKB-UniRule"/>
</dbReference>
<gene>
    <name evidence="8" type="primary">xerD_5</name>
    <name evidence="8" type="ORF">DEAC_c42410</name>
</gene>
<sequence>MSVKKRADNSWTISVYLGKDNNGKKEYYYETFYAAKKSDANKREKELEHDLKSKIGSSKASAKNVGELIDKWLSSIKIGIEPSTFDTYAKQIKKVRPLVEDLMLYTLDTNQIEDRLNKLNAENLKPRTIKNFYAILRRVLNWGAKRNLVQPNLMDSIKSPKIQRTKRPVLDQQDLTLFLETAKDYKHYLPLRLLALTGLRCGEVIGLKWHNIDLIQGYLKVVESVNSRSRNQKETKTINSERTINLDLETIQLLTKQKNSTNANDSDFVFMSQDGEPLRHQVLFKAKKIILKKANLRNIRLHDLRHGVGSILLDKGESLIYVAGFLGQSPATTAGIYGHALRTGDTSKVLG</sequence>
<dbReference type="Pfam" id="PF00589">
    <property type="entry name" value="Phage_integrase"/>
    <property type="match status" value="1"/>
</dbReference>
<evidence type="ECO:0000256" key="4">
    <source>
        <dbReference type="ARBA" id="ARBA00023172"/>
    </source>
</evidence>
<dbReference type="PANTHER" id="PTHR30629:SF2">
    <property type="entry name" value="PROPHAGE INTEGRASE INTS-RELATED"/>
    <property type="match status" value="1"/>
</dbReference>
<dbReference type="Proteomes" id="UP000036356">
    <property type="component" value="Unassembled WGS sequence"/>
</dbReference>
<keyword evidence="9" id="KW-1185">Reference proteome</keyword>
<dbReference type="InterPro" id="IPR044068">
    <property type="entry name" value="CB"/>
</dbReference>
<dbReference type="AlphaFoldDB" id="A0A0J1FK39"/>
<evidence type="ECO:0000256" key="1">
    <source>
        <dbReference type="ARBA" id="ARBA00008857"/>
    </source>
</evidence>
<keyword evidence="4" id="KW-0233">DNA recombination</keyword>
<evidence type="ECO:0000313" key="9">
    <source>
        <dbReference type="Proteomes" id="UP000036356"/>
    </source>
</evidence>
<dbReference type="Gene3D" id="1.10.150.130">
    <property type="match status" value="1"/>
</dbReference>
<dbReference type="GO" id="GO:0006310">
    <property type="term" value="P:DNA recombination"/>
    <property type="evidence" value="ECO:0007669"/>
    <property type="project" value="UniProtKB-KW"/>
</dbReference>
<dbReference type="Gene3D" id="1.10.443.10">
    <property type="entry name" value="Intergrase catalytic core"/>
    <property type="match status" value="1"/>
</dbReference>
<evidence type="ECO:0000259" key="7">
    <source>
        <dbReference type="PROSITE" id="PS51900"/>
    </source>
</evidence>
<evidence type="ECO:0000259" key="6">
    <source>
        <dbReference type="PROSITE" id="PS51898"/>
    </source>
</evidence>
<accession>A0A0J1FK39</accession>
<dbReference type="STRING" id="476652.DEAC_c42410"/>
<evidence type="ECO:0000256" key="2">
    <source>
        <dbReference type="ARBA" id="ARBA00022908"/>
    </source>
</evidence>
<protein>
    <submittedName>
        <fullName evidence="8">Tyrosine recombinase XerD</fullName>
    </submittedName>
</protein>
<comment type="similarity">
    <text evidence="1">Belongs to the 'phage' integrase family.</text>
</comment>
<evidence type="ECO:0000256" key="3">
    <source>
        <dbReference type="ARBA" id="ARBA00023125"/>
    </source>
</evidence>
<dbReference type="InterPro" id="IPR010998">
    <property type="entry name" value="Integrase_recombinase_N"/>
</dbReference>
<dbReference type="EMBL" id="LDZY01000023">
    <property type="protein sequence ID" value="KLU63825.1"/>
    <property type="molecule type" value="Genomic_DNA"/>
</dbReference>
<dbReference type="InterPro" id="IPR013762">
    <property type="entry name" value="Integrase-like_cat_sf"/>
</dbReference>
<evidence type="ECO:0000256" key="5">
    <source>
        <dbReference type="PROSITE-ProRule" id="PRU01248"/>
    </source>
</evidence>
<proteinExistence type="inferred from homology"/>
<dbReference type="InterPro" id="IPR050808">
    <property type="entry name" value="Phage_Integrase"/>
</dbReference>
<keyword evidence="2" id="KW-0229">DNA integration</keyword>
<dbReference type="PROSITE" id="PS51898">
    <property type="entry name" value="TYR_RECOMBINASE"/>
    <property type="match status" value="1"/>
</dbReference>
<feature type="domain" description="Tyr recombinase" evidence="6">
    <location>
        <begin position="165"/>
        <end position="351"/>
    </location>
</feature>
<comment type="caution">
    <text evidence="8">The sequence shown here is derived from an EMBL/GenBank/DDBJ whole genome shotgun (WGS) entry which is preliminary data.</text>
</comment>
<dbReference type="InterPro" id="IPR002104">
    <property type="entry name" value="Integrase_catalytic"/>
</dbReference>
<dbReference type="GO" id="GO:0015074">
    <property type="term" value="P:DNA integration"/>
    <property type="evidence" value="ECO:0007669"/>
    <property type="project" value="UniProtKB-KW"/>
</dbReference>